<dbReference type="AlphaFoldDB" id="A0A553UMF9"/>
<evidence type="ECO:0000256" key="15">
    <source>
        <dbReference type="NCBIfam" id="TIGR01246"/>
    </source>
</evidence>
<dbReference type="RefSeq" id="WP_120948780.1">
    <property type="nucleotide sequence ID" value="NZ_QXQS01000028.1"/>
</dbReference>
<reference evidence="17" key="2">
    <citation type="submission" date="2019-07" db="EMBL/GenBank/DDBJ databases">
        <authorList>
            <person name="Papic B."/>
        </authorList>
    </citation>
    <scope>NUCLEOTIDE SEQUENCE [LARGE SCALE GENOMIC DNA]</scope>
    <source>
        <strain evidence="17">L8b</strain>
    </source>
</reference>
<proteinExistence type="inferred from homology"/>
<dbReference type="UniPathway" id="UPA00034">
    <property type="reaction ID" value="UER00021"/>
</dbReference>
<keyword evidence="8" id="KW-0479">Metal-binding</keyword>
<evidence type="ECO:0000256" key="11">
    <source>
        <dbReference type="ARBA" id="ARBA00022915"/>
    </source>
</evidence>
<dbReference type="GO" id="GO:0009014">
    <property type="term" value="F:succinyl-diaminopimelate desuccinylase activity"/>
    <property type="evidence" value="ECO:0007669"/>
    <property type="project" value="UniProtKB-UniRule"/>
</dbReference>
<evidence type="ECO:0000256" key="4">
    <source>
        <dbReference type="ARBA" id="ARBA00011738"/>
    </source>
</evidence>
<keyword evidence="13" id="KW-0170">Cobalt</keyword>
<keyword evidence="10" id="KW-0862">Zinc</keyword>
<dbReference type="Pfam" id="PF07687">
    <property type="entry name" value="M20_dimer"/>
    <property type="match status" value="1"/>
</dbReference>
<evidence type="ECO:0000313" key="18">
    <source>
        <dbReference type="Proteomes" id="UP000319322"/>
    </source>
</evidence>
<evidence type="ECO:0000256" key="5">
    <source>
        <dbReference type="ARBA" id="ARBA00011921"/>
    </source>
</evidence>
<comment type="pathway">
    <text evidence="2">Amino-acid biosynthesis; L-lysine biosynthesis via DAP pathway; LL-2,6-diaminopimelate from (S)-tetrahydrodipicolinate (succinylase route): step 3/3.</text>
</comment>
<dbReference type="HAMAP" id="MF_01690">
    <property type="entry name" value="DapE"/>
    <property type="match status" value="1"/>
</dbReference>
<dbReference type="NCBIfam" id="NF009557">
    <property type="entry name" value="PRK13009.1"/>
    <property type="match status" value="1"/>
</dbReference>
<keyword evidence="12" id="KW-0457">Lysine biosynthesis</keyword>
<evidence type="ECO:0000256" key="8">
    <source>
        <dbReference type="ARBA" id="ARBA00022723"/>
    </source>
</evidence>
<evidence type="ECO:0000256" key="7">
    <source>
        <dbReference type="ARBA" id="ARBA00022605"/>
    </source>
</evidence>
<dbReference type="InterPro" id="IPR011650">
    <property type="entry name" value="Peptidase_M20_dimer"/>
</dbReference>
<evidence type="ECO:0000256" key="10">
    <source>
        <dbReference type="ARBA" id="ARBA00022833"/>
    </source>
</evidence>
<dbReference type="EMBL" id="VKGC01000020">
    <property type="protein sequence ID" value="TSA81408.1"/>
    <property type="molecule type" value="Genomic_DNA"/>
</dbReference>
<evidence type="ECO:0000256" key="1">
    <source>
        <dbReference type="ARBA" id="ARBA00001947"/>
    </source>
</evidence>
<comment type="similarity">
    <text evidence="3">Belongs to the peptidase M20A family. DapE subfamily.</text>
</comment>
<evidence type="ECO:0000256" key="3">
    <source>
        <dbReference type="ARBA" id="ARBA00006746"/>
    </source>
</evidence>
<gene>
    <name evidence="17" type="primary">dapE</name>
    <name evidence="17" type="ORF">FNE76_06620</name>
</gene>
<evidence type="ECO:0000256" key="9">
    <source>
        <dbReference type="ARBA" id="ARBA00022801"/>
    </source>
</evidence>
<dbReference type="Pfam" id="PF01546">
    <property type="entry name" value="Peptidase_M20"/>
    <property type="match status" value="1"/>
</dbReference>
<dbReference type="PANTHER" id="PTHR43808">
    <property type="entry name" value="ACETYLORNITHINE DEACETYLASE"/>
    <property type="match status" value="1"/>
</dbReference>
<accession>A0A553UMF9</accession>
<evidence type="ECO:0000256" key="2">
    <source>
        <dbReference type="ARBA" id="ARBA00005130"/>
    </source>
</evidence>
<evidence type="ECO:0000256" key="13">
    <source>
        <dbReference type="ARBA" id="ARBA00023285"/>
    </source>
</evidence>
<dbReference type="GO" id="GO:0009089">
    <property type="term" value="P:lysine biosynthetic process via diaminopimelate"/>
    <property type="evidence" value="ECO:0007669"/>
    <property type="project" value="UniProtKB-UniRule"/>
</dbReference>
<keyword evidence="7" id="KW-0028">Amino-acid biosynthesis</keyword>
<dbReference type="InterPro" id="IPR002933">
    <property type="entry name" value="Peptidase_M20"/>
</dbReference>
<protein>
    <recommendedName>
        <fullName evidence="6 15">Succinyl-diaminopimelate desuccinylase</fullName>
        <ecNumber evidence="5 15">3.5.1.18</ecNumber>
    </recommendedName>
</protein>
<name>A0A553UMF9_9HELI</name>
<evidence type="ECO:0000256" key="14">
    <source>
        <dbReference type="ARBA" id="ARBA00051301"/>
    </source>
</evidence>
<keyword evidence="18" id="KW-1185">Reference proteome</keyword>
<reference evidence="17" key="1">
    <citation type="submission" date="2019-07" db="EMBL/GenBank/DDBJ databases">
        <title>Helicobacter labacensis sp. nov., Helicobacter mehlei sp. nov. and Helicobacter vulpis sp. nov., isolated from gastric mucosa of red fox (Vulpis vulpis).</title>
        <authorList>
            <person name="Kusar D."/>
            <person name="Gruntar I."/>
            <person name="Pate M."/>
            <person name="Zajc U."/>
            <person name="Ocepek M."/>
        </authorList>
    </citation>
    <scope>NUCLEOTIDE SEQUENCE [LARGE SCALE GENOMIC DNA]</scope>
    <source>
        <strain evidence="17">L8b</strain>
    </source>
</reference>
<evidence type="ECO:0000259" key="16">
    <source>
        <dbReference type="Pfam" id="PF07687"/>
    </source>
</evidence>
<evidence type="ECO:0000256" key="6">
    <source>
        <dbReference type="ARBA" id="ARBA00022391"/>
    </source>
</evidence>
<dbReference type="InterPro" id="IPR001261">
    <property type="entry name" value="ArgE/DapE_CS"/>
</dbReference>
<dbReference type="InterPro" id="IPR036264">
    <property type="entry name" value="Bact_exopeptidase_dim_dom"/>
</dbReference>
<dbReference type="InterPro" id="IPR005941">
    <property type="entry name" value="DapE_proteobac"/>
</dbReference>
<keyword evidence="11" id="KW-0220">Diaminopimelate biosynthesis</keyword>
<evidence type="ECO:0000313" key="17">
    <source>
        <dbReference type="EMBL" id="TSA81408.1"/>
    </source>
</evidence>
<comment type="caution">
    <text evidence="17">The sequence shown here is derived from an EMBL/GenBank/DDBJ whole genome shotgun (WGS) entry which is preliminary data.</text>
</comment>
<dbReference type="PANTHER" id="PTHR43808:SF31">
    <property type="entry name" value="N-ACETYL-L-CITRULLINE DEACETYLASE"/>
    <property type="match status" value="1"/>
</dbReference>
<comment type="cofactor">
    <cofactor evidence="1">
        <name>Zn(2+)</name>
        <dbReference type="ChEBI" id="CHEBI:29105"/>
    </cofactor>
</comment>
<dbReference type="NCBIfam" id="TIGR01246">
    <property type="entry name" value="dapE_proteo"/>
    <property type="match status" value="1"/>
</dbReference>
<dbReference type="SUPFAM" id="SSF53187">
    <property type="entry name" value="Zn-dependent exopeptidases"/>
    <property type="match status" value="1"/>
</dbReference>
<evidence type="ECO:0000256" key="12">
    <source>
        <dbReference type="ARBA" id="ARBA00023154"/>
    </source>
</evidence>
<organism evidence="17 18">
    <name type="scientific">Helicobacter mehlei</name>
    <dbReference type="NCBI Taxonomy" id="2316080"/>
    <lineage>
        <taxon>Bacteria</taxon>
        <taxon>Pseudomonadati</taxon>
        <taxon>Campylobacterota</taxon>
        <taxon>Epsilonproteobacteria</taxon>
        <taxon>Campylobacterales</taxon>
        <taxon>Helicobacteraceae</taxon>
        <taxon>Helicobacter</taxon>
    </lineage>
</organism>
<dbReference type="InterPro" id="IPR050072">
    <property type="entry name" value="Peptidase_M20A"/>
</dbReference>
<feature type="domain" description="Peptidase M20 dimerisation" evidence="16">
    <location>
        <begin position="178"/>
        <end position="279"/>
    </location>
</feature>
<dbReference type="EC" id="3.5.1.18" evidence="5 15"/>
<comment type="subunit">
    <text evidence="4">Homodimer.</text>
</comment>
<dbReference type="SUPFAM" id="SSF55031">
    <property type="entry name" value="Bacterial exopeptidase dimerisation domain"/>
    <property type="match status" value="1"/>
</dbReference>
<dbReference type="GO" id="GO:0046872">
    <property type="term" value="F:metal ion binding"/>
    <property type="evidence" value="ECO:0007669"/>
    <property type="project" value="UniProtKB-KW"/>
</dbReference>
<dbReference type="PROSITE" id="PS00759">
    <property type="entry name" value="ARGE_DAPE_CPG2_2"/>
    <property type="match status" value="1"/>
</dbReference>
<comment type="catalytic activity">
    <reaction evidence="14">
        <text>N-succinyl-(2S,6S)-2,6-diaminopimelate + H2O = (2S,6S)-2,6-diaminopimelate + succinate</text>
        <dbReference type="Rhea" id="RHEA:22608"/>
        <dbReference type="ChEBI" id="CHEBI:15377"/>
        <dbReference type="ChEBI" id="CHEBI:30031"/>
        <dbReference type="ChEBI" id="CHEBI:57609"/>
        <dbReference type="ChEBI" id="CHEBI:58087"/>
        <dbReference type="EC" id="3.5.1.18"/>
    </reaction>
</comment>
<dbReference type="GO" id="GO:0006526">
    <property type="term" value="P:L-arginine biosynthetic process"/>
    <property type="evidence" value="ECO:0007669"/>
    <property type="project" value="TreeGrafter"/>
</dbReference>
<dbReference type="Gene3D" id="3.40.630.10">
    <property type="entry name" value="Zn peptidases"/>
    <property type="match status" value="2"/>
</dbReference>
<dbReference type="Proteomes" id="UP000319322">
    <property type="component" value="Unassembled WGS sequence"/>
</dbReference>
<dbReference type="GO" id="GO:0019877">
    <property type="term" value="P:diaminopimelate biosynthetic process"/>
    <property type="evidence" value="ECO:0007669"/>
    <property type="project" value="UniProtKB-KW"/>
</dbReference>
<keyword evidence="9 17" id="KW-0378">Hydrolase</keyword>
<sequence>MNPLSVVWLARELITFKTITPKEEGIFDLIQSLFPGFEVVRADKEGVKNLFLYKRLGASDNPLHFCFAGHIDVVPAGESWSVDPFGGVIKDGFLYGRGAQDMKGGVAALLCAVHDFCRQENSPDAILSILLTSDEEGQALYGTQYMLEVLQEQNLLPHFALVAEPTSAKTLGDSVKLGRRGSISGQIVVHGICGHVAYPKTCLNPIDLIADKLMHISGALLDKGDDFFAPSKLVITTLKSVSQASNVTPQILEIYFNVRNSPLTSAEHIQKFLDTILAKVPCDIELTTNSKPFLSSQDSPLAMQTKRAILDTLQITPEFNTKGGTSDARFLHAFGVEVVEFGLLNDRIHALDERVSLSDLEKLRQVFLRLLHLMLKD</sequence>
<dbReference type="GO" id="GO:0008777">
    <property type="term" value="F:acetylornithine deacetylase activity"/>
    <property type="evidence" value="ECO:0007669"/>
    <property type="project" value="TreeGrafter"/>
</dbReference>